<proteinExistence type="predicted"/>
<dbReference type="EMBL" id="CP021780">
    <property type="protein sequence ID" value="ASA20823.1"/>
    <property type="molecule type" value="Genomic_DNA"/>
</dbReference>
<evidence type="ECO:0008006" key="3">
    <source>
        <dbReference type="Google" id="ProtNLM"/>
    </source>
</evidence>
<evidence type="ECO:0000313" key="1">
    <source>
        <dbReference type="EMBL" id="ASA20823.1"/>
    </source>
</evidence>
<evidence type="ECO:0000313" key="2">
    <source>
        <dbReference type="Proteomes" id="UP000249890"/>
    </source>
</evidence>
<name>A0A2Z2KCY7_9BACL</name>
<sequence length="147" mass="16927">MERDKESEVNGGAPLPGAIGLHLSFDEQGREIEILDVIRVDEDKYRIEETPIFNPAVTMGDVIRVREEHGIYYYVETVEKSPFRRMAWLLSKETVISAEIAAFKERIIASGGKWEQIFGGLFVVHMPKNSVIDVETEMNRIIERFER</sequence>
<keyword evidence="2" id="KW-1185">Reference proteome</keyword>
<dbReference type="Proteomes" id="UP000249890">
    <property type="component" value="Chromosome"/>
</dbReference>
<reference evidence="1 2" key="1">
    <citation type="submission" date="2017-06" db="EMBL/GenBank/DDBJ databases">
        <title>Complete genome sequence of Paenibacillus donghaensis KCTC 13049T isolated from East Sea sediment, South Korea.</title>
        <authorList>
            <person name="Jung B.K."/>
            <person name="Hong S.-J."/>
            <person name="Shin J.-H."/>
        </authorList>
    </citation>
    <scope>NUCLEOTIDE SEQUENCE [LARGE SCALE GENOMIC DNA]</scope>
    <source>
        <strain evidence="1 2">KCTC 13049</strain>
    </source>
</reference>
<dbReference type="KEGG" id="pdh:B9T62_08515"/>
<gene>
    <name evidence="1" type="ORF">B9T62_08515</name>
</gene>
<dbReference type="InterPro" id="IPR025361">
    <property type="entry name" value="DUF4265"/>
</dbReference>
<dbReference type="Pfam" id="PF14085">
    <property type="entry name" value="DUF4265"/>
    <property type="match status" value="1"/>
</dbReference>
<accession>A0A2Z2KCY7</accession>
<organism evidence="1 2">
    <name type="scientific">Paenibacillus donghaensis</name>
    <dbReference type="NCBI Taxonomy" id="414771"/>
    <lineage>
        <taxon>Bacteria</taxon>
        <taxon>Bacillati</taxon>
        <taxon>Bacillota</taxon>
        <taxon>Bacilli</taxon>
        <taxon>Bacillales</taxon>
        <taxon>Paenibacillaceae</taxon>
        <taxon>Paenibacillus</taxon>
    </lineage>
</organism>
<dbReference type="AlphaFoldDB" id="A0A2Z2KCY7"/>
<protein>
    <recommendedName>
        <fullName evidence="3">DUF4265 domain-containing protein</fullName>
    </recommendedName>
</protein>